<protein>
    <submittedName>
        <fullName evidence="1">Uncharacterized protein</fullName>
    </submittedName>
</protein>
<accession>A0ACB7IQS2</accession>
<organism evidence="1 2">
    <name type="scientific">Pleurotus cornucopiae</name>
    <name type="common">Cornucopia mushroom</name>
    <dbReference type="NCBI Taxonomy" id="5321"/>
    <lineage>
        <taxon>Eukaryota</taxon>
        <taxon>Fungi</taxon>
        <taxon>Dikarya</taxon>
        <taxon>Basidiomycota</taxon>
        <taxon>Agaricomycotina</taxon>
        <taxon>Agaricomycetes</taxon>
        <taxon>Agaricomycetidae</taxon>
        <taxon>Agaricales</taxon>
        <taxon>Pleurotineae</taxon>
        <taxon>Pleurotaceae</taxon>
        <taxon>Pleurotus</taxon>
    </lineage>
</organism>
<sequence>MPIWNRRQESVLSSRTASASVTVTVPALSQSTRPTESSSVVQSSASARVSSHSIDEPTTQLPLSSVTSETVAASSARFHASSTDIATLTKTSQFVSSNSPERLEATSTLSPIVSSGSSRHVVDNATAAPSPRSSIASAFQGEREPPPNTGASNPEEMSPSSSTQLSTPKPLARILSSSTSTTSDTAGTITSTTHTSQTPSTLATPSATKDPMKGPPSVENAQSTTSSKNTLVLVFAVLFVVCFAVAVYFLYRRLRRRRGSSYVRNYRPARGIEVRIDASIPEEKVDVVKPSVQVQEDPFLLSPHNTSSTSLSMASTLQSQSPDPYEPRAISTDDAVHIHHVHGESTDSTNSSHVESAMSSPYSGMALFASPATTFTSVSAASPQTRRNRFAPSWHYSPRAPPRSASRTSNKLQDTRDALLGATWKGHMLSSLLEGDASQRRTR</sequence>
<dbReference type="EMBL" id="WQMT02000009">
    <property type="protein sequence ID" value="KAG9219411.1"/>
    <property type="molecule type" value="Genomic_DNA"/>
</dbReference>
<dbReference type="Proteomes" id="UP000824881">
    <property type="component" value="Unassembled WGS sequence"/>
</dbReference>
<name>A0ACB7IQS2_PLECO</name>
<keyword evidence="2" id="KW-1185">Reference proteome</keyword>
<evidence type="ECO:0000313" key="2">
    <source>
        <dbReference type="Proteomes" id="UP000824881"/>
    </source>
</evidence>
<evidence type="ECO:0000313" key="1">
    <source>
        <dbReference type="EMBL" id="KAG9219411.1"/>
    </source>
</evidence>
<gene>
    <name evidence="1" type="ORF">CCMSSC00406_0005305</name>
</gene>
<reference evidence="1 2" key="1">
    <citation type="journal article" date="2021" name="Appl. Environ. Microbiol.">
        <title>Genetic linkage and physical mapping for an oyster mushroom Pleurotus cornucopiae and QTL analysis for the trait cap color.</title>
        <authorList>
            <person name="Zhang Y."/>
            <person name="Gao W."/>
            <person name="Sonnenberg A."/>
            <person name="Chen Q."/>
            <person name="Zhang J."/>
            <person name="Huang C."/>
        </authorList>
    </citation>
    <scope>NUCLEOTIDE SEQUENCE [LARGE SCALE GENOMIC DNA]</scope>
    <source>
        <strain evidence="1">CCMSSC00406</strain>
    </source>
</reference>
<comment type="caution">
    <text evidence="1">The sequence shown here is derived from an EMBL/GenBank/DDBJ whole genome shotgun (WGS) entry which is preliminary data.</text>
</comment>
<proteinExistence type="predicted"/>